<evidence type="ECO:0000259" key="8">
    <source>
        <dbReference type="PROSITE" id="PS50975"/>
    </source>
</evidence>
<feature type="binding site" evidence="6">
    <location>
        <begin position="261"/>
        <end position="262"/>
    </location>
    <ligand>
        <name>ATP</name>
        <dbReference type="ChEBI" id="CHEBI:30616"/>
    </ligand>
</feature>
<evidence type="ECO:0000256" key="5">
    <source>
        <dbReference type="ARBA" id="ARBA00023239"/>
    </source>
</evidence>
<dbReference type="SUPFAM" id="SSF51246">
    <property type="entry name" value="Rudiment single hybrid motif"/>
    <property type="match status" value="1"/>
</dbReference>
<dbReference type="InterPro" id="IPR054350">
    <property type="entry name" value="PurT/PurK_preATP-grasp"/>
</dbReference>
<dbReference type="InterPro" id="IPR003135">
    <property type="entry name" value="ATP-grasp_carboxylate-amine"/>
</dbReference>
<reference evidence="9 10" key="1">
    <citation type="journal article" date="2013" name="PLoS ONE">
        <title>Genomic analysis of Melioribacter roseus, facultatively anaerobic organotrophic bacterium representing a novel deep lineage within Bacteriodetes/Chlorobi group.</title>
        <authorList>
            <person name="Kadnikov V.V."/>
            <person name="Mardanov A.V."/>
            <person name="Podosokorskaya O.A."/>
            <person name="Gavrilov S.N."/>
            <person name="Kublanov I.V."/>
            <person name="Beletsky A.V."/>
            <person name="Bonch-Osmolovskaya E.A."/>
            <person name="Ravin N.V."/>
        </authorList>
    </citation>
    <scope>NUCLEOTIDE SEQUENCE [LARGE SCALE GENOMIC DNA]</scope>
    <source>
        <strain evidence="10">JCM 17771 / P3M-2</strain>
    </source>
</reference>
<dbReference type="EMBL" id="CP003557">
    <property type="protein sequence ID" value="AFN75846.1"/>
    <property type="molecule type" value="Genomic_DNA"/>
</dbReference>
<dbReference type="Gene3D" id="3.30.1490.20">
    <property type="entry name" value="ATP-grasp fold, A domain"/>
    <property type="match status" value="1"/>
</dbReference>
<comment type="subunit">
    <text evidence="6 7">Homodimer.</text>
</comment>
<keyword evidence="5" id="KW-0456">Lyase</keyword>
<name>I7A7J7_MELRP</name>
<dbReference type="PROSITE" id="PS50975">
    <property type="entry name" value="ATP_GRASP"/>
    <property type="match status" value="1"/>
</dbReference>
<sequence>MNPTRIKLGIIGGGQLSRMMAFEAQKMGIYIEALDPDPKCPASYVANSLIVSDFYNEEHLAKIFHNNDFITYDIEHINAEALKKLYDKEPKIFPSPYILEQIQDKLLQKKIFERAKVPAPAYRKLDKNEIENFESDIYPVVQKSRKGGYDGRGVFVLKSPADKANMLKTDSLIEEYIDFEKELAIMAARDKEGNIKLYPVVEMIFDDRVNICDITSAPARVSEKVVKEVNSIAEAIVENLDGVGIFGIELFLTGDEKVYVNEIAPRPHNSGHYTIEACKTSQFEQHIRAVCGLPLGSADLVIPAVMANILGDESHTGKPLITGLKEALQIEGLYFHYYCKSSTKPFRKMGHITVVDNSVDSAFKKVSQAKNIIKVISEK</sequence>
<dbReference type="InterPro" id="IPR013815">
    <property type="entry name" value="ATP_grasp_subdomain_1"/>
</dbReference>
<dbReference type="GO" id="GO:0046872">
    <property type="term" value="F:metal ion binding"/>
    <property type="evidence" value="ECO:0007669"/>
    <property type="project" value="InterPro"/>
</dbReference>
<keyword evidence="3" id="KW-0210">Decarboxylase</keyword>
<dbReference type="RefSeq" id="WP_014857276.1">
    <property type="nucleotide sequence ID" value="NC_018178.1"/>
</dbReference>
<dbReference type="Proteomes" id="UP000009011">
    <property type="component" value="Chromosome"/>
</dbReference>
<dbReference type="Pfam" id="PF02222">
    <property type="entry name" value="ATP-grasp"/>
    <property type="match status" value="1"/>
</dbReference>
<dbReference type="Gene3D" id="3.30.470.20">
    <property type="entry name" value="ATP-grasp fold, B domain"/>
    <property type="match status" value="1"/>
</dbReference>
<evidence type="ECO:0000256" key="4">
    <source>
        <dbReference type="ARBA" id="ARBA00022840"/>
    </source>
</evidence>
<comment type="function">
    <text evidence="7">Catalyzes the ATP-dependent conversion of 5-aminoimidazole ribonucleotide (AIR) and HCO(3)- to N5-carboxyaminoimidazole ribonucleotide (N5-CAIR).</text>
</comment>
<evidence type="ECO:0000256" key="6">
    <source>
        <dbReference type="HAMAP-Rule" id="MF_01928"/>
    </source>
</evidence>
<dbReference type="GO" id="GO:0004638">
    <property type="term" value="F:phosphoribosylaminoimidazole carboxylase activity"/>
    <property type="evidence" value="ECO:0007669"/>
    <property type="project" value="InterPro"/>
</dbReference>
<dbReference type="GO" id="GO:0034028">
    <property type="term" value="F:5-(carboxyamino)imidazole ribonucleotide synthase activity"/>
    <property type="evidence" value="ECO:0007669"/>
    <property type="project" value="UniProtKB-UniRule"/>
</dbReference>
<comment type="function">
    <text evidence="6">Catalyzes the ATP-dependent conversion of 5-aminoimidazole ribonucleotide (AIR) and HCO(3)(-) to N5-carboxyaminoimidazole ribonucleotide (N5-CAIR).</text>
</comment>
<dbReference type="eggNOG" id="COG0026">
    <property type="taxonomic scope" value="Bacteria"/>
</dbReference>
<dbReference type="HOGENOM" id="CLU_011534_0_2_10"/>
<dbReference type="FunFam" id="3.30.470.20:FF:000037">
    <property type="entry name" value="Phosphoribosylaminoimidazole carboxylase, chloroplastic"/>
    <property type="match status" value="1"/>
</dbReference>
<gene>
    <name evidence="6 7" type="primary">purK</name>
    <name evidence="9" type="ordered locus">MROS_2616</name>
</gene>
<keyword evidence="4 6" id="KW-0067">ATP-binding</keyword>
<evidence type="ECO:0000256" key="3">
    <source>
        <dbReference type="ARBA" id="ARBA00022793"/>
    </source>
</evidence>
<dbReference type="GO" id="GO:0005524">
    <property type="term" value="F:ATP binding"/>
    <property type="evidence" value="ECO:0007669"/>
    <property type="project" value="UniProtKB-UniRule"/>
</dbReference>
<dbReference type="InterPro" id="IPR016185">
    <property type="entry name" value="PreATP-grasp_dom_sf"/>
</dbReference>
<feature type="binding site" evidence="6">
    <location>
        <begin position="174"/>
        <end position="177"/>
    </location>
    <ligand>
        <name>ATP</name>
        <dbReference type="ChEBI" id="CHEBI:30616"/>
    </ligand>
</feature>
<feature type="domain" description="ATP-grasp" evidence="8">
    <location>
        <begin position="109"/>
        <end position="291"/>
    </location>
</feature>
<dbReference type="GO" id="GO:0006189">
    <property type="term" value="P:'de novo' IMP biosynthetic process"/>
    <property type="evidence" value="ECO:0007669"/>
    <property type="project" value="UniProtKB-UniRule"/>
</dbReference>
<dbReference type="NCBIfam" id="NF004679">
    <property type="entry name" value="PRK06019.1-5"/>
    <property type="match status" value="1"/>
</dbReference>
<dbReference type="Pfam" id="PF17769">
    <property type="entry name" value="PurK_C"/>
    <property type="match status" value="1"/>
</dbReference>
<dbReference type="Gene3D" id="3.40.50.20">
    <property type="match status" value="1"/>
</dbReference>
<comment type="caution">
    <text evidence="6">Lacks conserved residue(s) required for the propagation of feature annotation.</text>
</comment>
<dbReference type="SUPFAM" id="SSF52440">
    <property type="entry name" value="PreATP-grasp domain"/>
    <property type="match status" value="1"/>
</dbReference>
<dbReference type="InterPro" id="IPR005875">
    <property type="entry name" value="PurK"/>
</dbReference>
<dbReference type="KEGG" id="mro:MROS_2616"/>
<dbReference type="STRING" id="1191523.MROS_2616"/>
<dbReference type="GO" id="GO:0005829">
    <property type="term" value="C:cytosol"/>
    <property type="evidence" value="ECO:0007669"/>
    <property type="project" value="TreeGrafter"/>
</dbReference>
<keyword evidence="1 6" id="KW-0547">Nucleotide-binding</keyword>
<organism evidence="9 10">
    <name type="scientific">Melioribacter roseus (strain DSM 23840 / JCM 17771 / VKM B-2668 / P3M-2)</name>
    <dbReference type="NCBI Taxonomy" id="1191523"/>
    <lineage>
        <taxon>Bacteria</taxon>
        <taxon>Pseudomonadati</taxon>
        <taxon>Ignavibacteriota</taxon>
        <taxon>Ignavibacteria</taxon>
        <taxon>Ignavibacteriales</taxon>
        <taxon>Melioribacteraceae</taxon>
        <taxon>Melioribacter</taxon>
    </lineage>
</organism>
<accession>I7A7J7</accession>
<dbReference type="EC" id="6.3.4.18" evidence="6 7"/>
<protein>
    <recommendedName>
        <fullName evidence="6 7">N5-carboxyaminoimidazole ribonucleotide synthase</fullName>
        <shortName evidence="6 7">N5-CAIR synthase</shortName>
        <ecNumber evidence="6 7">6.3.4.18</ecNumber>
    </recommendedName>
    <alternativeName>
        <fullName evidence="6 7">5-(carboxyamino)imidazole ribonucleotide synthetase</fullName>
    </alternativeName>
</protein>
<proteinExistence type="inferred from homology"/>
<dbReference type="Pfam" id="PF22660">
    <property type="entry name" value="RS_preATP-grasp-like"/>
    <property type="match status" value="1"/>
</dbReference>
<dbReference type="NCBIfam" id="TIGR01161">
    <property type="entry name" value="purK"/>
    <property type="match status" value="1"/>
</dbReference>
<evidence type="ECO:0000313" key="9">
    <source>
        <dbReference type="EMBL" id="AFN75846.1"/>
    </source>
</evidence>
<dbReference type="UniPathway" id="UPA00074">
    <property type="reaction ID" value="UER00942"/>
</dbReference>
<comment type="similarity">
    <text evidence="6 7">Belongs to the PurK/PurT family.</text>
</comment>
<dbReference type="SUPFAM" id="SSF56059">
    <property type="entry name" value="Glutathione synthetase ATP-binding domain-like"/>
    <property type="match status" value="1"/>
</dbReference>
<dbReference type="AlphaFoldDB" id="I7A7J7"/>
<dbReference type="PANTHER" id="PTHR11609">
    <property type="entry name" value="PURINE BIOSYNTHESIS PROTEIN 6/7, PUR6/7"/>
    <property type="match status" value="1"/>
</dbReference>
<evidence type="ECO:0000313" key="10">
    <source>
        <dbReference type="Proteomes" id="UP000009011"/>
    </source>
</evidence>
<evidence type="ECO:0000256" key="1">
    <source>
        <dbReference type="ARBA" id="ARBA00022741"/>
    </source>
</evidence>
<keyword evidence="2 6" id="KW-0658">Purine biosynthesis</keyword>
<feature type="binding site" evidence="6">
    <location>
        <position position="105"/>
    </location>
    <ligand>
        <name>ATP</name>
        <dbReference type="ChEBI" id="CHEBI:30616"/>
    </ligand>
</feature>
<evidence type="ECO:0000256" key="7">
    <source>
        <dbReference type="RuleBase" id="RU361200"/>
    </source>
</evidence>
<dbReference type="PANTHER" id="PTHR11609:SF5">
    <property type="entry name" value="PHOSPHORIBOSYLAMINOIMIDAZOLE CARBOXYLASE"/>
    <property type="match status" value="1"/>
</dbReference>
<keyword evidence="6 7" id="KW-0436">Ligase</keyword>
<dbReference type="InterPro" id="IPR040686">
    <property type="entry name" value="PurK_C"/>
</dbReference>
<dbReference type="InterPro" id="IPR011054">
    <property type="entry name" value="Rudment_hybrid_motif"/>
</dbReference>
<comment type="catalytic activity">
    <reaction evidence="6 7">
        <text>5-amino-1-(5-phospho-beta-D-ribosyl)imidazole + hydrogencarbonate + ATP = 5-carboxyamino-1-(5-phospho-D-ribosyl)imidazole + ADP + phosphate + 2 H(+)</text>
        <dbReference type="Rhea" id="RHEA:19317"/>
        <dbReference type="ChEBI" id="CHEBI:15378"/>
        <dbReference type="ChEBI" id="CHEBI:17544"/>
        <dbReference type="ChEBI" id="CHEBI:30616"/>
        <dbReference type="ChEBI" id="CHEBI:43474"/>
        <dbReference type="ChEBI" id="CHEBI:58730"/>
        <dbReference type="ChEBI" id="CHEBI:137981"/>
        <dbReference type="ChEBI" id="CHEBI:456216"/>
        <dbReference type="EC" id="6.3.4.18"/>
    </reaction>
</comment>
<dbReference type="HAMAP" id="MF_01928">
    <property type="entry name" value="PurK"/>
    <property type="match status" value="1"/>
</dbReference>
<feature type="binding site" evidence="6">
    <location>
        <position position="182"/>
    </location>
    <ligand>
        <name>ATP</name>
        <dbReference type="ChEBI" id="CHEBI:30616"/>
    </ligand>
</feature>
<feature type="binding site" evidence="6">
    <location>
        <position position="143"/>
    </location>
    <ligand>
        <name>ATP</name>
        <dbReference type="ChEBI" id="CHEBI:30616"/>
    </ligand>
</feature>
<comment type="pathway">
    <text evidence="6 7">Purine metabolism; IMP biosynthesis via de novo pathway; 5-amino-1-(5-phospho-D-ribosyl)imidazole-4-carboxylate from 5-amino-1-(5-phospho-D-ribosyl)imidazole (N5-CAIR route): step 1/2.</text>
</comment>
<evidence type="ECO:0000256" key="2">
    <source>
        <dbReference type="ARBA" id="ARBA00022755"/>
    </source>
</evidence>
<dbReference type="PATRIC" id="fig|1191523.3.peg.2751"/>
<dbReference type="InterPro" id="IPR011761">
    <property type="entry name" value="ATP-grasp"/>
</dbReference>
<keyword evidence="10" id="KW-1185">Reference proteome</keyword>